<dbReference type="InterPro" id="IPR013563">
    <property type="entry name" value="Oligopep_ABC_C"/>
</dbReference>
<dbReference type="Proteomes" id="UP000186914">
    <property type="component" value="Unassembled WGS sequence"/>
</dbReference>
<keyword evidence="2" id="KW-0813">Transport</keyword>
<keyword evidence="4" id="KW-0547">Nucleotide-binding</keyword>
<dbReference type="Pfam" id="PF00005">
    <property type="entry name" value="ABC_tran"/>
    <property type="match status" value="1"/>
</dbReference>
<keyword evidence="5 8" id="KW-0067">ATP-binding</keyword>
<evidence type="ECO:0000256" key="3">
    <source>
        <dbReference type="ARBA" id="ARBA00022475"/>
    </source>
</evidence>
<dbReference type="InterPro" id="IPR017871">
    <property type="entry name" value="ABC_transporter-like_CS"/>
</dbReference>
<evidence type="ECO:0000256" key="6">
    <source>
        <dbReference type="ARBA" id="ARBA00023136"/>
    </source>
</evidence>
<dbReference type="RefSeq" id="WP_076433464.1">
    <property type="nucleotide sequence ID" value="NZ_FTNO01000008.1"/>
</dbReference>
<protein>
    <submittedName>
        <fullName evidence="8">Peptide/nickel transport system ATP-binding protein</fullName>
    </submittedName>
</protein>
<proteinExistence type="predicted"/>
<dbReference type="SUPFAM" id="SSF52540">
    <property type="entry name" value="P-loop containing nucleoside triphosphate hydrolases"/>
    <property type="match status" value="1"/>
</dbReference>
<evidence type="ECO:0000259" key="7">
    <source>
        <dbReference type="PROSITE" id="PS50893"/>
    </source>
</evidence>
<keyword evidence="3" id="KW-1003">Cell membrane</keyword>
<dbReference type="PANTHER" id="PTHR43297">
    <property type="entry name" value="OLIGOPEPTIDE TRANSPORT ATP-BINDING PROTEIN APPD"/>
    <property type="match status" value="1"/>
</dbReference>
<dbReference type="CDD" id="cd03257">
    <property type="entry name" value="ABC_NikE_OppD_transporters"/>
    <property type="match status" value="1"/>
</dbReference>
<dbReference type="GO" id="GO:0016887">
    <property type="term" value="F:ATP hydrolysis activity"/>
    <property type="evidence" value="ECO:0007669"/>
    <property type="project" value="InterPro"/>
</dbReference>
<dbReference type="PANTHER" id="PTHR43297:SF2">
    <property type="entry name" value="DIPEPTIDE TRANSPORT ATP-BINDING PROTEIN DPPD"/>
    <property type="match status" value="1"/>
</dbReference>
<dbReference type="Pfam" id="PF08352">
    <property type="entry name" value="oligo_HPY"/>
    <property type="match status" value="1"/>
</dbReference>
<gene>
    <name evidence="8" type="ORF">SAMN05421858_4932</name>
</gene>
<dbReference type="NCBIfam" id="TIGR01727">
    <property type="entry name" value="oligo_HPY"/>
    <property type="match status" value="1"/>
</dbReference>
<dbReference type="OrthoDB" id="18209at2157"/>
<feature type="domain" description="ABC transporter" evidence="7">
    <location>
        <begin position="6"/>
        <end position="273"/>
    </location>
</feature>
<evidence type="ECO:0000256" key="5">
    <source>
        <dbReference type="ARBA" id="ARBA00022840"/>
    </source>
</evidence>
<evidence type="ECO:0000256" key="4">
    <source>
        <dbReference type="ARBA" id="ARBA00022741"/>
    </source>
</evidence>
<sequence length="352" mass="38153">MSQPILEVDDLHTRFSTHEGTVHAVNGVSFTIDQGEIVGIVGESGSGKSVTALSLMRLENPGRIVDGSIRFQGTELTTASSREIRRLRGGGMSMVFQDPMTTLNPVFTVRDQIIESLKVHEKPNSQSLLDFLNAPLFSNRSEQKRKGKRAVELMEQVGIPHPAERADAYPHEFSGGMRQRAMLAIALASEPDLLIADEPTTALDVTIQAQILRELKSLNETHGMSILMVTHDLGVVSEVCDRVIVMYGGEVMETGTTDEVLSDPKHPYTKALLDCMPQNTKRKEPLNVIEGQVPDMVGGTTGCPFADRCSHTTNACTNGPIAEHDVGSDRVVKCDEIEFVSDAGVASGGDAE</sequence>
<dbReference type="FunFam" id="3.40.50.300:FF:000016">
    <property type="entry name" value="Oligopeptide ABC transporter ATP-binding component"/>
    <property type="match status" value="1"/>
</dbReference>
<dbReference type="EMBL" id="FTNO01000008">
    <property type="protein sequence ID" value="SIR97943.1"/>
    <property type="molecule type" value="Genomic_DNA"/>
</dbReference>
<dbReference type="GO" id="GO:0005886">
    <property type="term" value="C:plasma membrane"/>
    <property type="evidence" value="ECO:0007669"/>
    <property type="project" value="UniProtKB-SubCell"/>
</dbReference>
<name>A0A1N7FC91_9EURY</name>
<accession>A0A1N7FC91</accession>
<dbReference type="InterPro" id="IPR003593">
    <property type="entry name" value="AAA+_ATPase"/>
</dbReference>
<dbReference type="PROSITE" id="PS00211">
    <property type="entry name" value="ABC_TRANSPORTER_1"/>
    <property type="match status" value="1"/>
</dbReference>
<keyword evidence="9" id="KW-1185">Reference proteome</keyword>
<reference evidence="9" key="1">
    <citation type="submission" date="2017-01" db="EMBL/GenBank/DDBJ databases">
        <authorList>
            <person name="Varghese N."/>
            <person name="Submissions S."/>
        </authorList>
    </citation>
    <scope>NUCLEOTIDE SEQUENCE [LARGE SCALE GENOMIC DNA]</scope>
    <source>
        <strain evidence="9">CGMCC 1.7737</strain>
    </source>
</reference>
<keyword evidence="6" id="KW-0472">Membrane</keyword>
<comment type="subcellular location">
    <subcellularLocation>
        <location evidence="1">Cell membrane</location>
        <topology evidence="1">Peripheral membrane protein</topology>
    </subcellularLocation>
</comment>
<evidence type="ECO:0000313" key="8">
    <source>
        <dbReference type="EMBL" id="SIR97943.1"/>
    </source>
</evidence>
<evidence type="ECO:0000256" key="1">
    <source>
        <dbReference type="ARBA" id="ARBA00004202"/>
    </source>
</evidence>
<organism evidence="8 9">
    <name type="scientific">Haladaptatus litoreus</name>
    <dbReference type="NCBI Taxonomy" id="553468"/>
    <lineage>
        <taxon>Archaea</taxon>
        <taxon>Methanobacteriati</taxon>
        <taxon>Methanobacteriota</taxon>
        <taxon>Stenosarchaea group</taxon>
        <taxon>Halobacteria</taxon>
        <taxon>Halobacteriales</taxon>
        <taxon>Haladaptataceae</taxon>
        <taxon>Haladaptatus</taxon>
    </lineage>
</organism>
<dbReference type="InterPro" id="IPR003439">
    <property type="entry name" value="ABC_transporter-like_ATP-bd"/>
</dbReference>
<dbReference type="Gene3D" id="3.40.50.300">
    <property type="entry name" value="P-loop containing nucleotide triphosphate hydrolases"/>
    <property type="match status" value="1"/>
</dbReference>
<dbReference type="GO" id="GO:0005524">
    <property type="term" value="F:ATP binding"/>
    <property type="evidence" value="ECO:0007669"/>
    <property type="project" value="UniProtKB-KW"/>
</dbReference>
<dbReference type="AlphaFoldDB" id="A0A1N7FC91"/>
<dbReference type="PROSITE" id="PS50893">
    <property type="entry name" value="ABC_TRANSPORTER_2"/>
    <property type="match status" value="1"/>
</dbReference>
<dbReference type="SMART" id="SM00382">
    <property type="entry name" value="AAA"/>
    <property type="match status" value="1"/>
</dbReference>
<evidence type="ECO:0000256" key="2">
    <source>
        <dbReference type="ARBA" id="ARBA00022448"/>
    </source>
</evidence>
<evidence type="ECO:0000313" key="9">
    <source>
        <dbReference type="Proteomes" id="UP000186914"/>
    </source>
</evidence>
<dbReference type="GO" id="GO:0015833">
    <property type="term" value="P:peptide transport"/>
    <property type="evidence" value="ECO:0007669"/>
    <property type="project" value="InterPro"/>
</dbReference>
<dbReference type="InterPro" id="IPR050388">
    <property type="entry name" value="ABC_Ni/Peptide_Import"/>
</dbReference>
<dbReference type="InterPro" id="IPR027417">
    <property type="entry name" value="P-loop_NTPase"/>
</dbReference>